<dbReference type="Gene3D" id="1.20.1070.10">
    <property type="entry name" value="Rhodopsin 7-helix transmembrane proteins"/>
    <property type="match status" value="1"/>
</dbReference>
<comment type="subcellular location">
    <subcellularLocation>
        <location evidence="1">Cell membrane</location>
        <topology evidence="1">Multi-pass membrane protein</topology>
    </subcellularLocation>
</comment>
<sequence>MANFAVAGIAYDRFAAVSAYSWKVPPRRRPCSVLWWLIGLLLITALLATPTFMYSEVEVVTLSHTIEQPGFETFVQINKCYEMLPKSIFYWSVFGNVLIGFLLPLTMTAYFILRLVCALYCFTKETEQNRRMLAERRVALWAIVVSLLHFVCCLPHWSFSVYANIAFSGLHTEAAPSQALIQFFGVFRFLSSALSWIPAGLLNDRLEMLEICDGGGDRPNMQQQQSYELAEIRLPLRRTTVFFTYRQHSQTSSYQSAVSFPFTQLNGDTYE</sequence>
<feature type="transmembrane region" description="Helical" evidence="9">
    <location>
        <begin position="33"/>
        <end position="54"/>
    </location>
</feature>
<keyword evidence="7" id="KW-0675">Receptor</keyword>
<dbReference type="Proteomes" id="UP000887566">
    <property type="component" value="Unplaced"/>
</dbReference>
<feature type="transmembrane region" description="Helical" evidence="9">
    <location>
        <begin position="138"/>
        <end position="159"/>
    </location>
</feature>
<keyword evidence="4 9" id="KW-1133">Transmembrane helix</keyword>
<reference evidence="12" key="1">
    <citation type="submission" date="2022-11" db="UniProtKB">
        <authorList>
            <consortium name="WormBaseParasite"/>
        </authorList>
    </citation>
    <scope>IDENTIFICATION</scope>
</reference>
<evidence type="ECO:0000259" key="10">
    <source>
        <dbReference type="PROSITE" id="PS50262"/>
    </source>
</evidence>
<evidence type="ECO:0000256" key="6">
    <source>
        <dbReference type="ARBA" id="ARBA00023136"/>
    </source>
</evidence>
<evidence type="ECO:0000256" key="2">
    <source>
        <dbReference type="ARBA" id="ARBA00022475"/>
    </source>
</evidence>
<dbReference type="GO" id="GO:0043005">
    <property type="term" value="C:neuron projection"/>
    <property type="evidence" value="ECO:0007669"/>
    <property type="project" value="TreeGrafter"/>
</dbReference>
<evidence type="ECO:0000256" key="4">
    <source>
        <dbReference type="ARBA" id="ARBA00022989"/>
    </source>
</evidence>
<dbReference type="PANTHER" id="PTHR24229:SF82">
    <property type="entry name" value="G-PROTEIN COUPLED RECEPTORS FAMILY 1 PROFILE DOMAIN-CONTAINING PROTEIN"/>
    <property type="match status" value="1"/>
</dbReference>
<proteinExistence type="predicted"/>
<dbReference type="SUPFAM" id="SSF81321">
    <property type="entry name" value="Family A G protein-coupled receptor-like"/>
    <property type="match status" value="1"/>
</dbReference>
<dbReference type="GO" id="GO:0042277">
    <property type="term" value="F:peptide binding"/>
    <property type="evidence" value="ECO:0007669"/>
    <property type="project" value="TreeGrafter"/>
</dbReference>
<keyword evidence="8" id="KW-0807">Transducer</keyword>
<dbReference type="PROSITE" id="PS00237">
    <property type="entry name" value="G_PROTEIN_RECEP_F1_1"/>
    <property type="match status" value="1"/>
</dbReference>
<dbReference type="AlphaFoldDB" id="A0A914WWY3"/>
<evidence type="ECO:0000256" key="8">
    <source>
        <dbReference type="ARBA" id="ARBA00023224"/>
    </source>
</evidence>
<feature type="transmembrane region" description="Helical" evidence="9">
    <location>
        <begin position="179"/>
        <end position="199"/>
    </location>
</feature>
<organism evidence="11 12">
    <name type="scientific">Plectus sambesii</name>
    <dbReference type="NCBI Taxonomy" id="2011161"/>
    <lineage>
        <taxon>Eukaryota</taxon>
        <taxon>Metazoa</taxon>
        <taxon>Ecdysozoa</taxon>
        <taxon>Nematoda</taxon>
        <taxon>Chromadorea</taxon>
        <taxon>Plectida</taxon>
        <taxon>Plectina</taxon>
        <taxon>Plectoidea</taxon>
        <taxon>Plectidae</taxon>
        <taxon>Plectus</taxon>
    </lineage>
</organism>
<evidence type="ECO:0000256" key="7">
    <source>
        <dbReference type="ARBA" id="ARBA00023170"/>
    </source>
</evidence>
<dbReference type="Pfam" id="PF00001">
    <property type="entry name" value="7tm_1"/>
    <property type="match status" value="1"/>
</dbReference>
<protein>
    <submittedName>
        <fullName evidence="12">G-protein coupled receptors family 1 profile domain-containing protein</fullName>
    </submittedName>
</protein>
<keyword evidence="3 9" id="KW-0812">Transmembrane</keyword>
<dbReference type="PANTHER" id="PTHR24229">
    <property type="entry name" value="NEUROPEPTIDES RECEPTOR"/>
    <property type="match status" value="1"/>
</dbReference>
<keyword evidence="6 9" id="KW-0472">Membrane</keyword>
<evidence type="ECO:0000256" key="5">
    <source>
        <dbReference type="ARBA" id="ARBA00023040"/>
    </source>
</evidence>
<evidence type="ECO:0000256" key="9">
    <source>
        <dbReference type="SAM" id="Phobius"/>
    </source>
</evidence>
<evidence type="ECO:0000256" key="3">
    <source>
        <dbReference type="ARBA" id="ARBA00022692"/>
    </source>
</evidence>
<accession>A0A914WWY3</accession>
<dbReference type="CDD" id="cd00637">
    <property type="entry name" value="7tm_classA_rhodopsin-like"/>
    <property type="match status" value="1"/>
</dbReference>
<evidence type="ECO:0000313" key="12">
    <source>
        <dbReference type="WBParaSite" id="PSAMB.scaffold5552size11426.g26895.t1"/>
    </source>
</evidence>
<evidence type="ECO:0000256" key="1">
    <source>
        <dbReference type="ARBA" id="ARBA00004651"/>
    </source>
</evidence>
<dbReference type="GO" id="GO:0005886">
    <property type="term" value="C:plasma membrane"/>
    <property type="evidence" value="ECO:0007669"/>
    <property type="project" value="UniProtKB-SubCell"/>
</dbReference>
<keyword evidence="11" id="KW-1185">Reference proteome</keyword>
<dbReference type="GO" id="GO:0004930">
    <property type="term" value="F:G protein-coupled receptor activity"/>
    <property type="evidence" value="ECO:0007669"/>
    <property type="project" value="UniProtKB-KW"/>
</dbReference>
<keyword evidence="5" id="KW-0297">G-protein coupled receptor</keyword>
<feature type="transmembrane region" description="Helical" evidence="9">
    <location>
        <begin position="88"/>
        <end position="117"/>
    </location>
</feature>
<keyword evidence="2" id="KW-1003">Cell membrane</keyword>
<dbReference type="InterPro" id="IPR017452">
    <property type="entry name" value="GPCR_Rhodpsn_7TM"/>
</dbReference>
<evidence type="ECO:0000313" key="11">
    <source>
        <dbReference type="Proteomes" id="UP000887566"/>
    </source>
</evidence>
<name>A0A914WWY3_9BILA</name>
<feature type="domain" description="G-protein coupled receptors family 1 profile" evidence="10">
    <location>
        <begin position="1"/>
        <end position="199"/>
    </location>
</feature>
<dbReference type="InterPro" id="IPR000276">
    <property type="entry name" value="GPCR_Rhodpsn"/>
</dbReference>
<dbReference type="PROSITE" id="PS50262">
    <property type="entry name" value="G_PROTEIN_RECEP_F1_2"/>
    <property type="match status" value="1"/>
</dbReference>
<dbReference type="WBParaSite" id="PSAMB.scaffold5552size11426.g26895.t1">
    <property type="protein sequence ID" value="PSAMB.scaffold5552size11426.g26895.t1"/>
    <property type="gene ID" value="PSAMB.scaffold5552size11426.g26895"/>
</dbReference>